<comment type="caution">
    <text evidence="23">The sequence shown here is derived from an EMBL/GenBank/DDBJ whole genome shotgun (WGS) entry which is preliminary data.</text>
</comment>
<comment type="subcellular location">
    <subcellularLocation>
        <location evidence="1">Cell membrane</location>
        <topology evidence="1">Multi-pass membrane protein</topology>
    </subcellularLocation>
</comment>
<dbReference type="Pfam" id="PF01098">
    <property type="entry name" value="FTSW_RODA_SPOVE"/>
    <property type="match status" value="1"/>
</dbReference>
<keyword evidence="3" id="KW-1003">Cell membrane</keyword>
<dbReference type="GO" id="GO:0015648">
    <property type="term" value="F:lipid-linked peptidoglycan transporter activity"/>
    <property type="evidence" value="ECO:0007669"/>
    <property type="project" value="TreeGrafter"/>
</dbReference>
<keyword evidence="12" id="KW-0131">Cell cycle</keyword>
<evidence type="ECO:0000256" key="16">
    <source>
        <dbReference type="ARBA" id="ARBA00038053"/>
    </source>
</evidence>
<evidence type="ECO:0000256" key="3">
    <source>
        <dbReference type="ARBA" id="ARBA00022475"/>
    </source>
</evidence>
<dbReference type="STRING" id="1793963.AXI58_01485"/>
<keyword evidence="4 23" id="KW-0132">Cell division</keyword>
<organism evidence="23 24">
    <name type="scientific">Bacillus nakamurai</name>
    <dbReference type="NCBI Taxonomy" id="1793963"/>
    <lineage>
        <taxon>Bacteria</taxon>
        <taxon>Bacillati</taxon>
        <taxon>Bacillota</taxon>
        <taxon>Bacilli</taxon>
        <taxon>Bacillales</taxon>
        <taxon>Bacillaceae</taxon>
        <taxon>Bacillus</taxon>
    </lineage>
</organism>
<feature type="transmembrane region" description="Helical" evidence="22">
    <location>
        <begin position="75"/>
        <end position="95"/>
    </location>
</feature>
<comment type="catalytic activity">
    <reaction evidence="20">
        <text>[GlcNAc-(1-&gt;4)-Mur2Ac(oyl-L-Ala-gamma-D-Glu-L-Lys-D-Ala-D-Ala)](n)-di-trans,octa-cis-undecaprenyl diphosphate + beta-D-GlcNAc-(1-&gt;4)-Mur2Ac(oyl-L-Ala-gamma-D-Glu-L-Lys-D-Ala-D-Ala)-di-trans,octa-cis-undecaprenyl diphosphate = [GlcNAc-(1-&gt;4)-Mur2Ac(oyl-L-Ala-gamma-D-Glu-L-Lys-D-Ala-D-Ala)](n+1)-di-trans,octa-cis-undecaprenyl diphosphate + di-trans,octa-cis-undecaprenyl diphosphate + H(+)</text>
        <dbReference type="Rhea" id="RHEA:23708"/>
        <dbReference type="Rhea" id="RHEA-COMP:9602"/>
        <dbReference type="Rhea" id="RHEA-COMP:9603"/>
        <dbReference type="ChEBI" id="CHEBI:15378"/>
        <dbReference type="ChEBI" id="CHEBI:58405"/>
        <dbReference type="ChEBI" id="CHEBI:60033"/>
        <dbReference type="ChEBI" id="CHEBI:78435"/>
        <dbReference type="EC" id="2.4.99.28"/>
    </reaction>
</comment>
<feature type="transmembrane region" description="Helical" evidence="22">
    <location>
        <begin position="273"/>
        <end position="293"/>
    </location>
</feature>
<evidence type="ECO:0000313" key="23">
    <source>
        <dbReference type="EMBL" id="KXZ17095.1"/>
    </source>
</evidence>
<gene>
    <name evidence="23" type="ORF">AXI58_01485</name>
</gene>
<keyword evidence="10 22" id="KW-1133">Transmembrane helix</keyword>
<keyword evidence="8" id="KW-0133">Cell shape</keyword>
<dbReference type="EC" id="2.4.99.28" evidence="19"/>
<comment type="pathway">
    <text evidence="2">Cell wall biogenesis; peptidoglycan biosynthesis.</text>
</comment>
<feature type="transmembrane region" description="Helical" evidence="22">
    <location>
        <begin position="339"/>
        <end position="364"/>
    </location>
</feature>
<evidence type="ECO:0000256" key="13">
    <source>
        <dbReference type="ARBA" id="ARBA00023316"/>
    </source>
</evidence>
<feature type="transmembrane region" description="Helical" evidence="22">
    <location>
        <begin position="140"/>
        <end position="158"/>
    </location>
</feature>
<feature type="transmembrane region" description="Helical" evidence="22">
    <location>
        <begin position="107"/>
        <end position="128"/>
    </location>
</feature>
<reference evidence="24" key="1">
    <citation type="submission" date="2016-02" db="EMBL/GenBank/DDBJ databases">
        <authorList>
            <person name="Dunlap C."/>
        </authorList>
    </citation>
    <scope>NUCLEOTIDE SEQUENCE [LARGE SCALE GENOMIC DNA]</scope>
    <source>
        <strain evidence="24">NRRL B-41092</strain>
    </source>
</reference>
<dbReference type="NCBIfam" id="TIGR02614">
    <property type="entry name" value="ftsW"/>
    <property type="match status" value="1"/>
</dbReference>
<feature type="transmembrane region" description="Helical" evidence="22">
    <location>
        <begin position="12"/>
        <end position="31"/>
    </location>
</feature>
<evidence type="ECO:0000256" key="5">
    <source>
        <dbReference type="ARBA" id="ARBA00022676"/>
    </source>
</evidence>
<keyword evidence="9" id="KW-0573">Peptidoglycan synthesis</keyword>
<dbReference type="GO" id="GO:0005886">
    <property type="term" value="C:plasma membrane"/>
    <property type="evidence" value="ECO:0007669"/>
    <property type="project" value="UniProtKB-SubCell"/>
</dbReference>
<name>A0A150F4G8_9BACI</name>
<evidence type="ECO:0000256" key="12">
    <source>
        <dbReference type="ARBA" id="ARBA00023306"/>
    </source>
</evidence>
<keyword evidence="5" id="KW-0328">Glycosyltransferase</keyword>
<dbReference type="PANTHER" id="PTHR30474">
    <property type="entry name" value="CELL CYCLE PROTEIN"/>
    <property type="match status" value="1"/>
</dbReference>
<dbReference type="PANTHER" id="PTHR30474:SF2">
    <property type="entry name" value="PEPTIDOGLYCAN GLYCOSYLTRANSFERASE FTSW-RELATED"/>
    <property type="match status" value="1"/>
</dbReference>
<evidence type="ECO:0000256" key="10">
    <source>
        <dbReference type="ARBA" id="ARBA00022989"/>
    </source>
</evidence>
<keyword evidence="13" id="KW-0961">Cell wall biogenesis/degradation</keyword>
<sequence>MLKRLKNADLLLVFMILLLCGFGLVMVYSASDVIGSQRYGDPTYFYHKQRTSLLIGLCLFVFAACLPYKKYARLVPLFVVGSLLLLLLVLIPGIGLERNFSRRWLGAGSLVVQPSELAKIAMILYFAAIYTKKQPYIHQFVKGVLPPLLILGTAFLLTLAEPDLGTASLILAACGAILLCAGLKKRHLLVLGATAVSGVVYLAFSASYRVKRLVSFTNPFADPNGDGYQLIQSYFAISGGGFFGRGLGNSVEKMNFLPEAHTDFIMAVISEELGIFGVLIVLGLYFAFMLLGVKTAVRAADPFGKLLAIGITFQLMFQVVLNLGAMSGLLPVTGVPLPFISYGGSSLIMTLFLCGILVNISTYAKKQTVRHKRPVSHEKKVSSF</sequence>
<dbReference type="GO" id="GO:0009252">
    <property type="term" value="P:peptidoglycan biosynthetic process"/>
    <property type="evidence" value="ECO:0007669"/>
    <property type="project" value="UniProtKB-KW"/>
</dbReference>
<feature type="transmembrane region" description="Helical" evidence="22">
    <location>
        <begin position="51"/>
        <end position="68"/>
    </location>
</feature>
<keyword evidence="7 22" id="KW-0812">Transmembrane</keyword>
<evidence type="ECO:0000313" key="24">
    <source>
        <dbReference type="Proteomes" id="UP000075430"/>
    </source>
</evidence>
<dbReference type="InterPro" id="IPR013437">
    <property type="entry name" value="FtsW"/>
</dbReference>
<accession>A0A150F4G8</accession>
<evidence type="ECO:0000256" key="1">
    <source>
        <dbReference type="ARBA" id="ARBA00004651"/>
    </source>
</evidence>
<keyword evidence="6" id="KW-0808">Transferase</keyword>
<evidence type="ECO:0000256" key="8">
    <source>
        <dbReference type="ARBA" id="ARBA00022960"/>
    </source>
</evidence>
<feature type="transmembrane region" description="Helical" evidence="22">
    <location>
        <begin position="305"/>
        <end position="327"/>
    </location>
</feature>
<dbReference type="GO" id="GO:0051301">
    <property type="term" value="P:cell division"/>
    <property type="evidence" value="ECO:0007669"/>
    <property type="project" value="UniProtKB-KW"/>
</dbReference>
<evidence type="ECO:0000256" key="6">
    <source>
        <dbReference type="ARBA" id="ARBA00022679"/>
    </source>
</evidence>
<evidence type="ECO:0000256" key="19">
    <source>
        <dbReference type="ARBA" id="ARBA00044770"/>
    </source>
</evidence>
<evidence type="ECO:0000256" key="21">
    <source>
        <dbReference type="ARBA" id="ARBA00049966"/>
    </source>
</evidence>
<dbReference type="PROSITE" id="PS00428">
    <property type="entry name" value="FTSW_RODA_SPOVE"/>
    <property type="match status" value="1"/>
</dbReference>
<evidence type="ECO:0000256" key="4">
    <source>
        <dbReference type="ARBA" id="ARBA00022618"/>
    </source>
</evidence>
<dbReference type="EMBL" id="LSBA01000023">
    <property type="protein sequence ID" value="KXZ17095.1"/>
    <property type="molecule type" value="Genomic_DNA"/>
</dbReference>
<dbReference type="Proteomes" id="UP000075430">
    <property type="component" value="Unassembled WGS sequence"/>
</dbReference>
<dbReference type="AlphaFoldDB" id="A0A150F4G8"/>
<comment type="function">
    <text evidence="21">Peptidoglycan polymerase that is essential for cell division.</text>
</comment>
<dbReference type="GO" id="GO:0008360">
    <property type="term" value="P:regulation of cell shape"/>
    <property type="evidence" value="ECO:0007669"/>
    <property type="project" value="UniProtKB-KW"/>
</dbReference>
<evidence type="ECO:0000256" key="2">
    <source>
        <dbReference type="ARBA" id="ARBA00004752"/>
    </source>
</evidence>
<protein>
    <recommendedName>
        <fullName evidence="17">Probable peptidoglycan glycosyltransferase FtsW</fullName>
        <ecNumber evidence="19">2.4.99.28</ecNumber>
    </recommendedName>
    <alternativeName>
        <fullName evidence="18">Cell division protein FtsW</fullName>
    </alternativeName>
    <alternativeName>
        <fullName evidence="15">Cell wall polymerase</fullName>
    </alternativeName>
    <alternativeName>
        <fullName evidence="14">Peptidoglycan polymerase</fullName>
    </alternativeName>
</protein>
<keyword evidence="24" id="KW-1185">Reference proteome</keyword>
<keyword evidence="11 22" id="KW-0472">Membrane</keyword>
<dbReference type="GO" id="GO:0032153">
    <property type="term" value="C:cell division site"/>
    <property type="evidence" value="ECO:0007669"/>
    <property type="project" value="TreeGrafter"/>
</dbReference>
<dbReference type="OrthoDB" id="9768187at2"/>
<feature type="transmembrane region" description="Helical" evidence="22">
    <location>
        <begin position="188"/>
        <end position="208"/>
    </location>
</feature>
<evidence type="ECO:0000256" key="15">
    <source>
        <dbReference type="ARBA" id="ARBA00033270"/>
    </source>
</evidence>
<evidence type="ECO:0000256" key="14">
    <source>
        <dbReference type="ARBA" id="ARBA00032370"/>
    </source>
</evidence>
<dbReference type="GO" id="GO:0071555">
    <property type="term" value="P:cell wall organization"/>
    <property type="evidence" value="ECO:0007669"/>
    <property type="project" value="UniProtKB-KW"/>
</dbReference>
<dbReference type="InterPro" id="IPR001182">
    <property type="entry name" value="FtsW/RodA"/>
</dbReference>
<proteinExistence type="inferred from homology"/>
<feature type="transmembrane region" description="Helical" evidence="22">
    <location>
        <begin position="164"/>
        <end position="181"/>
    </location>
</feature>
<evidence type="ECO:0000256" key="7">
    <source>
        <dbReference type="ARBA" id="ARBA00022692"/>
    </source>
</evidence>
<evidence type="ECO:0000256" key="9">
    <source>
        <dbReference type="ARBA" id="ARBA00022984"/>
    </source>
</evidence>
<evidence type="ECO:0000256" key="11">
    <source>
        <dbReference type="ARBA" id="ARBA00023136"/>
    </source>
</evidence>
<evidence type="ECO:0000256" key="22">
    <source>
        <dbReference type="SAM" id="Phobius"/>
    </source>
</evidence>
<dbReference type="InterPro" id="IPR018365">
    <property type="entry name" value="Cell_cycle_FtsW-rel_CS"/>
</dbReference>
<comment type="similarity">
    <text evidence="16">Belongs to the SEDS family. FtsW subfamily.</text>
</comment>
<evidence type="ECO:0000256" key="17">
    <source>
        <dbReference type="ARBA" id="ARBA00041185"/>
    </source>
</evidence>
<evidence type="ECO:0000256" key="18">
    <source>
        <dbReference type="ARBA" id="ARBA00041418"/>
    </source>
</evidence>
<evidence type="ECO:0000256" key="20">
    <source>
        <dbReference type="ARBA" id="ARBA00049902"/>
    </source>
</evidence>
<dbReference type="GO" id="GO:0008955">
    <property type="term" value="F:peptidoglycan glycosyltransferase activity"/>
    <property type="evidence" value="ECO:0007669"/>
    <property type="project" value="UniProtKB-EC"/>
</dbReference>
<dbReference type="RefSeq" id="WP_061522564.1">
    <property type="nucleotide sequence ID" value="NZ_JAJJBV010000014.1"/>
</dbReference>